<dbReference type="PROSITE" id="PS50975">
    <property type="entry name" value="ATP_GRASP"/>
    <property type="match status" value="1"/>
</dbReference>
<evidence type="ECO:0000256" key="2">
    <source>
        <dbReference type="ARBA" id="ARBA00022741"/>
    </source>
</evidence>
<evidence type="ECO:0000313" key="7">
    <source>
        <dbReference type="Proteomes" id="UP000198284"/>
    </source>
</evidence>
<evidence type="ECO:0000256" key="3">
    <source>
        <dbReference type="ARBA" id="ARBA00022840"/>
    </source>
</evidence>
<keyword evidence="7" id="KW-1185">Reference proteome</keyword>
<dbReference type="InterPro" id="IPR052032">
    <property type="entry name" value="ATP-dep_AA_Ligase"/>
</dbReference>
<keyword evidence="3 4" id="KW-0067">ATP-binding</keyword>
<dbReference type="PANTHER" id="PTHR43585:SF2">
    <property type="entry name" value="ATP-GRASP ENZYME FSQD"/>
    <property type="match status" value="1"/>
</dbReference>
<evidence type="ECO:0000313" key="6">
    <source>
        <dbReference type="EMBL" id="SNT20434.1"/>
    </source>
</evidence>
<sequence length="380" mass="43200">MADFVLVGKSRFVVIAVLQTIYSSRRAGCVVFGDEETRSFRWSTMCRRHVEIRFDGSDDQRFLDCVNAMAAENPDLVLIPCDCDGIRLTDRVKHRLKVRTTPIPQAATLEMFDDKWRFYEFCRQHELPTPDTFFVGEKAALDFDVIVSRLGLPFMLKPANQAGSIGVQVVRSRQHFEEAICRNPEYRFGRLIAQRYIDGVDIDLSLLAVQGEVRAFAIQKNDGVEINFVPHAQLETLAALVPRLSNYHGLMHIDARIDRKTGALYLIECNPRFWASLTEAAWCGLDFVQATLQAERLANEKARVAGLTQGTAYTRHPLIRPASWPLLLAPGVRGRLMRAMMLDPYSVKTFLSLLPEIAWRYANKRAFSGVRRLRPRKAAL</sequence>
<dbReference type="Gene3D" id="3.30.1490.20">
    <property type="entry name" value="ATP-grasp fold, A domain"/>
    <property type="match status" value="1"/>
</dbReference>
<dbReference type="Proteomes" id="UP000198284">
    <property type="component" value="Unassembled WGS sequence"/>
</dbReference>
<dbReference type="PANTHER" id="PTHR43585">
    <property type="entry name" value="FUMIPYRROLE BIOSYNTHESIS PROTEIN C"/>
    <property type="match status" value="1"/>
</dbReference>
<organism evidence="6 7">
    <name type="scientific">Noviherbaspirillum humi</name>
    <dbReference type="NCBI Taxonomy" id="1688639"/>
    <lineage>
        <taxon>Bacteria</taxon>
        <taxon>Pseudomonadati</taxon>
        <taxon>Pseudomonadota</taxon>
        <taxon>Betaproteobacteria</taxon>
        <taxon>Burkholderiales</taxon>
        <taxon>Oxalobacteraceae</taxon>
        <taxon>Noviherbaspirillum</taxon>
    </lineage>
</organism>
<dbReference type="Pfam" id="PF02655">
    <property type="entry name" value="ATP-grasp_3"/>
    <property type="match status" value="1"/>
</dbReference>
<dbReference type="OrthoDB" id="5372487at2"/>
<evidence type="ECO:0000259" key="5">
    <source>
        <dbReference type="PROSITE" id="PS50975"/>
    </source>
</evidence>
<dbReference type="Gene3D" id="3.30.470.20">
    <property type="entry name" value="ATP-grasp fold, B domain"/>
    <property type="match status" value="1"/>
</dbReference>
<reference evidence="6 7" key="1">
    <citation type="submission" date="2017-06" db="EMBL/GenBank/DDBJ databases">
        <authorList>
            <person name="Kim H.J."/>
            <person name="Triplett B.A."/>
        </authorList>
    </citation>
    <scope>NUCLEOTIDE SEQUENCE [LARGE SCALE GENOMIC DNA]</scope>
    <source>
        <strain evidence="6 7">U15</strain>
    </source>
</reference>
<evidence type="ECO:0000256" key="1">
    <source>
        <dbReference type="ARBA" id="ARBA00022598"/>
    </source>
</evidence>
<dbReference type="InterPro" id="IPR013815">
    <property type="entry name" value="ATP_grasp_subdomain_1"/>
</dbReference>
<name>A0A239KT80_9BURK</name>
<dbReference type="AlphaFoldDB" id="A0A239KT80"/>
<evidence type="ECO:0000256" key="4">
    <source>
        <dbReference type="PROSITE-ProRule" id="PRU00409"/>
    </source>
</evidence>
<keyword evidence="1" id="KW-0436">Ligase</keyword>
<dbReference type="GO" id="GO:0016874">
    <property type="term" value="F:ligase activity"/>
    <property type="evidence" value="ECO:0007669"/>
    <property type="project" value="UniProtKB-KW"/>
</dbReference>
<dbReference type="InterPro" id="IPR011761">
    <property type="entry name" value="ATP-grasp"/>
</dbReference>
<dbReference type="RefSeq" id="WP_089401013.1">
    <property type="nucleotide sequence ID" value="NZ_FZOT01000017.1"/>
</dbReference>
<accession>A0A239KT80</accession>
<feature type="domain" description="ATP-grasp" evidence="5">
    <location>
        <begin position="119"/>
        <end position="296"/>
    </location>
</feature>
<gene>
    <name evidence="6" type="ORF">SAMN06265795_11711</name>
</gene>
<dbReference type="EMBL" id="FZOT01000017">
    <property type="protein sequence ID" value="SNT20434.1"/>
    <property type="molecule type" value="Genomic_DNA"/>
</dbReference>
<keyword evidence="2 4" id="KW-0547">Nucleotide-binding</keyword>
<dbReference type="InterPro" id="IPR003806">
    <property type="entry name" value="ATP-grasp_PylC-type"/>
</dbReference>
<proteinExistence type="predicted"/>
<dbReference type="GO" id="GO:0005524">
    <property type="term" value="F:ATP binding"/>
    <property type="evidence" value="ECO:0007669"/>
    <property type="project" value="UniProtKB-UniRule"/>
</dbReference>
<protein>
    <submittedName>
        <fullName evidence="6">ATP-grasp domain-containing protein</fullName>
    </submittedName>
</protein>
<dbReference type="SUPFAM" id="SSF56059">
    <property type="entry name" value="Glutathione synthetase ATP-binding domain-like"/>
    <property type="match status" value="1"/>
</dbReference>
<dbReference type="GO" id="GO:0046872">
    <property type="term" value="F:metal ion binding"/>
    <property type="evidence" value="ECO:0007669"/>
    <property type="project" value="InterPro"/>
</dbReference>